<dbReference type="PIRSF" id="PIRSF036625">
    <property type="entry name" value="GAF_ANTAR"/>
    <property type="match status" value="1"/>
</dbReference>
<dbReference type="InterPro" id="IPR036388">
    <property type="entry name" value="WH-like_DNA-bd_sf"/>
</dbReference>
<dbReference type="InterPro" id="IPR011006">
    <property type="entry name" value="CheY-like_superfamily"/>
</dbReference>
<reference evidence="4 5" key="1">
    <citation type="submission" date="2021-03" db="EMBL/GenBank/DDBJ databases">
        <title>Sequencing the genomes of 1000 actinobacteria strains.</title>
        <authorList>
            <person name="Klenk H.-P."/>
        </authorList>
    </citation>
    <scope>NUCLEOTIDE SEQUENCE [LARGE SCALE GENOMIC DNA]</scope>
    <source>
        <strain evidence="4 5">DSM 14566</strain>
    </source>
</reference>
<evidence type="ECO:0000256" key="1">
    <source>
        <dbReference type="ARBA" id="ARBA00023015"/>
    </source>
</evidence>
<dbReference type="SUPFAM" id="SSF52172">
    <property type="entry name" value="CheY-like"/>
    <property type="match status" value="1"/>
</dbReference>
<dbReference type="Gene3D" id="1.10.10.10">
    <property type="entry name" value="Winged helix-like DNA-binding domain superfamily/Winged helix DNA-binding domain"/>
    <property type="match status" value="1"/>
</dbReference>
<dbReference type="Proteomes" id="UP001519290">
    <property type="component" value="Unassembled WGS sequence"/>
</dbReference>
<evidence type="ECO:0000259" key="3">
    <source>
        <dbReference type="PROSITE" id="PS50921"/>
    </source>
</evidence>
<evidence type="ECO:0000313" key="5">
    <source>
        <dbReference type="Proteomes" id="UP001519290"/>
    </source>
</evidence>
<gene>
    <name evidence="4" type="ORF">JOF43_001661</name>
</gene>
<keyword evidence="5" id="KW-1185">Reference proteome</keyword>
<sequence>MPGKSVHDLALEFRQLSEFLHTGGSPAAARQRLVDLACLFVPGCEWAGITTNPQGVPPRSVASSDDTGRLIDEIQHHCEEGPCVRAARTEEPVLTPDLTTETRWPRFCEVALEQTPVLGVLSFHLTDSPAPTALNLYSSTAGAFDHEAVTTGALFATHASAMMAHADSAHQAATLSAALSTSRQIGAAVGILMAAHKVTETEAFELLRHASNRLNRKLHVIAQDVTDTGELPGRVRR</sequence>
<dbReference type="PROSITE" id="PS50921">
    <property type="entry name" value="ANTAR"/>
    <property type="match status" value="1"/>
</dbReference>
<proteinExistence type="predicted"/>
<keyword evidence="1" id="KW-0805">Transcription regulation</keyword>
<keyword evidence="2" id="KW-0804">Transcription</keyword>
<comment type="caution">
    <text evidence="4">The sequence shown here is derived from an EMBL/GenBank/DDBJ whole genome shotgun (WGS) entry which is preliminary data.</text>
</comment>
<dbReference type="InterPro" id="IPR012074">
    <property type="entry name" value="GAF_ANTAR"/>
</dbReference>
<dbReference type="SMART" id="SM01012">
    <property type="entry name" value="ANTAR"/>
    <property type="match status" value="1"/>
</dbReference>
<dbReference type="RefSeq" id="WP_209901063.1">
    <property type="nucleotide sequence ID" value="NZ_BAAAJW010000002.1"/>
</dbReference>
<evidence type="ECO:0000256" key="2">
    <source>
        <dbReference type="ARBA" id="ARBA00023163"/>
    </source>
</evidence>
<dbReference type="InterPro" id="IPR005561">
    <property type="entry name" value="ANTAR"/>
</dbReference>
<accession>A0ABS4WZS0</accession>
<dbReference type="Gene3D" id="3.30.450.40">
    <property type="match status" value="1"/>
</dbReference>
<organism evidence="4 5">
    <name type="scientific">Brachybacterium sacelli</name>
    <dbReference type="NCBI Taxonomy" id="173364"/>
    <lineage>
        <taxon>Bacteria</taxon>
        <taxon>Bacillati</taxon>
        <taxon>Actinomycetota</taxon>
        <taxon>Actinomycetes</taxon>
        <taxon>Micrococcales</taxon>
        <taxon>Dermabacteraceae</taxon>
        <taxon>Brachybacterium</taxon>
    </lineage>
</organism>
<dbReference type="SUPFAM" id="SSF55781">
    <property type="entry name" value="GAF domain-like"/>
    <property type="match status" value="1"/>
</dbReference>
<feature type="domain" description="ANTAR" evidence="3">
    <location>
        <begin position="165"/>
        <end position="226"/>
    </location>
</feature>
<dbReference type="Pfam" id="PF03861">
    <property type="entry name" value="ANTAR"/>
    <property type="match status" value="1"/>
</dbReference>
<dbReference type="EMBL" id="JAGIOD010000001">
    <property type="protein sequence ID" value="MBP2381704.1"/>
    <property type="molecule type" value="Genomic_DNA"/>
</dbReference>
<evidence type="ECO:0000313" key="4">
    <source>
        <dbReference type="EMBL" id="MBP2381704.1"/>
    </source>
</evidence>
<protein>
    <recommendedName>
        <fullName evidence="3">ANTAR domain-containing protein</fullName>
    </recommendedName>
</protein>
<dbReference type="InterPro" id="IPR029016">
    <property type="entry name" value="GAF-like_dom_sf"/>
</dbReference>
<name>A0ABS4WZS0_9MICO</name>